<evidence type="ECO:0000256" key="1">
    <source>
        <dbReference type="SAM" id="Phobius"/>
    </source>
</evidence>
<keyword evidence="3" id="KW-1185">Reference proteome</keyword>
<gene>
    <name evidence="2" type="ORF">LZ480_07840</name>
</gene>
<evidence type="ECO:0008006" key="4">
    <source>
        <dbReference type="Google" id="ProtNLM"/>
    </source>
</evidence>
<organism evidence="2 3">
    <name type="scientific">Solibacillus palustris</name>
    <dbReference type="NCBI Taxonomy" id="2908203"/>
    <lineage>
        <taxon>Bacteria</taxon>
        <taxon>Bacillati</taxon>
        <taxon>Bacillota</taxon>
        <taxon>Bacilli</taxon>
        <taxon>Bacillales</taxon>
        <taxon>Caryophanaceae</taxon>
        <taxon>Solibacillus</taxon>
    </lineage>
</organism>
<proteinExistence type="predicted"/>
<evidence type="ECO:0000313" key="2">
    <source>
        <dbReference type="EMBL" id="MCH7321804.1"/>
    </source>
</evidence>
<sequence>MKDKIKSKLSDAFFIFTGSVLALIISTKYTANITTFMKSIPISASNIEKFLGILFSFSVVIGYIVSMVVWATIKKLIAFNVRPKILITYTNEKNKTLEILDFKKNPEEPQFLRIKFSAKFNLLQLTLLKMMQCKVKMEMNPKIFSVELNDGFETDEHSEINNNVWYFKIFDLYSSSKNETQIFKDLQLQRISAGVSEIKFSMEVSNSKLKWFLYKYCIFDVKNLQIEG</sequence>
<feature type="transmembrane region" description="Helical" evidence="1">
    <location>
        <begin position="12"/>
        <end position="31"/>
    </location>
</feature>
<feature type="transmembrane region" description="Helical" evidence="1">
    <location>
        <begin position="51"/>
        <end position="73"/>
    </location>
</feature>
<comment type="caution">
    <text evidence="2">The sequence shown here is derived from an EMBL/GenBank/DDBJ whole genome shotgun (WGS) entry which is preliminary data.</text>
</comment>
<evidence type="ECO:0000313" key="3">
    <source>
        <dbReference type="Proteomes" id="UP001316087"/>
    </source>
</evidence>
<protein>
    <recommendedName>
        <fullName evidence="4">SMODS-associating 2TM beta-strand rich effector domain-containing protein</fullName>
    </recommendedName>
</protein>
<dbReference type="RefSeq" id="WP_241368857.1">
    <property type="nucleotide sequence ID" value="NZ_JAKZFC010000002.1"/>
</dbReference>
<keyword evidence="1" id="KW-0472">Membrane</keyword>
<dbReference type="EMBL" id="JAKZFC010000002">
    <property type="protein sequence ID" value="MCH7321804.1"/>
    <property type="molecule type" value="Genomic_DNA"/>
</dbReference>
<keyword evidence="1" id="KW-1133">Transmembrane helix</keyword>
<name>A0ABS9UCC8_9BACL</name>
<reference evidence="2 3" key="1">
    <citation type="submission" date="2022-03" db="EMBL/GenBank/DDBJ databases">
        <authorList>
            <person name="Jo J.-H."/>
            <person name="Im W.-T."/>
        </authorList>
    </citation>
    <scope>NUCLEOTIDE SEQUENCE [LARGE SCALE GENOMIC DNA]</scope>
    <source>
        <strain evidence="2 3">MA9</strain>
    </source>
</reference>
<accession>A0ABS9UCC8</accession>
<keyword evidence="1" id="KW-0812">Transmembrane</keyword>
<dbReference type="Proteomes" id="UP001316087">
    <property type="component" value="Unassembled WGS sequence"/>
</dbReference>